<dbReference type="RefSeq" id="WP_368643416.1">
    <property type="nucleotide sequence ID" value="NZ_CP158252.1"/>
</dbReference>
<feature type="transmembrane region" description="Helical" evidence="1">
    <location>
        <begin position="257"/>
        <end position="277"/>
    </location>
</feature>
<dbReference type="InterPro" id="IPR011642">
    <property type="entry name" value="Gate_dom"/>
</dbReference>
<evidence type="ECO:0000259" key="2">
    <source>
        <dbReference type="Pfam" id="PF07670"/>
    </source>
</evidence>
<evidence type="ECO:0000256" key="1">
    <source>
        <dbReference type="SAM" id="Phobius"/>
    </source>
</evidence>
<accession>A0AB39CIZ0</accession>
<feature type="transmembrane region" description="Helical" evidence="1">
    <location>
        <begin position="283"/>
        <end position="304"/>
    </location>
</feature>
<evidence type="ECO:0000313" key="3">
    <source>
        <dbReference type="EMBL" id="XDJ41961.1"/>
    </source>
</evidence>
<protein>
    <submittedName>
        <fullName evidence="3">Nucleoside recognition domain-containing protein</fullName>
    </submittedName>
</protein>
<feature type="domain" description="Nucleoside transporter/FeoB GTPase Gate" evidence="2">
    <location>
        <begin position="183"/>
        <end position="269"/>
    </location>
</feature>
<dbReference type="AlphaFoldDB" id="A0AB39CIZ0"/>
<dbReference type="Pfam" id="PF07670">
    <property type="entry name" value="Gate"/>
    <property type="match status" value="1"/>
</dbReference>
<keyword evidence="1" id="KW-0472">Membrane</keyword>
<dbReference type="EMBL" id="CP158252">
    <property type="protein sequence ID" value="XDJ41961.1"/>
    <property type="molecule type" value="Genomic_DNA"/>
</dbReference>
<proteinExistence type="predicted"/>
<keyword evidence="1" id="KW-1133">Transmembrane helix</keyword>
<feature type="transmembrane region" description="Helical" evidence="1">
    <location>
        <begin position="180"/>
        <end position="202"/>
    </location>
</feature>
<organism evidence="3">
    <name type="scientific">Castellaniella ginsengisoli</name>
    <dbReference type="NCBI Taxonomy" id="546114"/>
    <lineage>
        <taxon>Bacteria</taxon>
        <taxon>Pseudomonadati</taxon>
        <taxon>Pseudomonadota</taxon>
        <taxon>Betaproteobacteria</taxon>
        <taxon>Burkholderiales</taxon>
        <taxon>Alcaligenaceae</taxon>
        <taxon>Castellaniella</taxon>
    </lineage>
</organism>
<feature type="transmembrane region" description="Helical" evidence="1">
    <location>
        <begin position="117"/>
        <end position="140"/>
    </location>
</feature>
<reference evidence="3" key="1">
    <citation type="submission" date="2024-05" db="EMBL/GenBank/DDBJ databases">
        <authorList>
            <person name="Luo Y.-C."/>
            <person name="Nicholds J."/>
            <person name="Mortimer T."/>
            <person name="Maboni G."/>
        </authorList>
    </citation>
    <scope>NUCLEOTIDE SEQUENCE</scope>
    <source>
        <strain evidence="3">153920</strain>
    </source>
</reference>
<name>A0AB39CIZ0_9BURK</name>
<feature type="transmembrane region" description="Helical" evidence="1">
    <location>
        <begin position="60"/>
        <end position="81"/>
    </location>
</feature>
<sequence>MLHYLHTICQRSTRMFLTIVRIMLPVMVIVYIADRLGLVRLAGEALTPAMGLLGLPPEAGIIWATTVLTNIYGGMASMAALSAGMDMTVAQVSALGAMMLFAHNVPTEQSVVRRAGASALITGALRIVVALIYGGAVSWACRTLDVLQEPVSLAWMQQDAGLAQGPPDVWPWILSTLQSLALVLVVIVGLVILLDVLERLGITRLVTRLLTPVLRLSGLEERAAPLTTVGVLLGLAYGGALIIEAAERENYSPRTRLLALSWLSLCHALIEDTLLILALGANIWIILVLRGLATLGVLAALAALTRPGTAWGRRLEASAQRPAAPQA</sequence>
<feature type="transmembrane region" description="Helical" evidence="1">
    <location>
        <begin position="12"/>
        <end position="33"/>
    </location>
</feature>
<keyword evidence="1" id="KW-0812">Transmembrane</keyword>
<gene>
    <name evidence="3" type="ORF">ABRY99_13765</name>
</gene>